<dbReference type="InterPro" id="IPR044730">
    <property type="entry name" value="RNase_H-like_dom_plant"/>
</dbReference>
<sequence>MILEPQYIPPRRPFCRIDGSWKEDDARYGGGFVMENEDGSTMFGSISSNRVLSPLHAEFATLLWAMKSSLSLGHVSMAFESDCLQLVRLIEEEEEWPSLMAEFDEFLNLRYMFQFCFISFVSRLKNLRADCLAKGARSRGFCFSHVLPEVPTWLVLDTT</sequence>
<protein>
    <recommendedName>
        <fullName evidence="1">RNase H type-1 domain-containing protein</fullName>
    </recommendedName>
</protein>
<dbReference type="GO" id="GO:0004523">
    <property type="term" value="F:RNA-DNA hybrid ribonuclease activity"/>
    <property type="evidence" value="ECO:0007669"/>
    <property type="project" value="InterPro"/>
</dbReference>
<feature type="domain" description="RNase H type-1" evidence="1">
    <location>
        <begin position="17"/>
        <end position="135"/>
    </location>
</feature>
<organism evidence="2 3">
    <name type="scientific">Brassica carinata</name>
    <name type="common">Ethiopian mustard</name>
    <name type="synonym">Abyssinian cabbage</name>
    <dbReference type="NCBI Taxonomy" id="52824"/>
    <lineage>
        <taxon>Eukaryota</taxon>
        <taxon>Viridiplantae</taxon>
        <taxon>Streptophyta</taxon>
        <taxon>Embryophyta</taxon>
        <taxon>Tracheophyta</taxon>
        <taxon>Spermatophyta</taxon>
        <taxon>Magnoliopsida</taxon>
        <taxon>eudicotyledons</taxon>
        <taxon>Gunneridae</taxon>
        <taxon>Pentapetalae</taxon>
        <taxon>rosids</taxon>
        <taxon>malvids</taxon>
        <taxon>Brassicales</taxon>
        <taxon>Brassicaceae</taxon>
        <taxon>Brassiceae</taxon>
        <taxon>Brassica</taxon>
    </lineage>
</organism>
<name>A0A8X7R5I9_BRACI</name>
<keyword evidence="3" id="KW-1185">Reference proteome</keyword>
<dbReference type="EMBL" id="JAAMPC010000011">
    <property type="protein sequence ID" value="KAG2282904.1"/>
    <property type="molecule type" value="Genomic_DNA"/>
</dbReference>
<dbReference type="SUPFAM" id="SSF53098">
    <property type="entry name" value="Ribonuclease H-like"/>
    <property type="match status" value="1"/>
</dbReference>
<dbReference type="InterPro" id="IPR002156">
    <property type="entry name" value="RNaseH_domain"/>
</dbReference>
<dbReference type="InterPro" id="IPR036397">
    <property type="entry name" value="RNaseH_sf"/>
</dbReference>
<proteinExistence type="predicted"/>
<dbReference type="OrthoDB" id="1112675at2759"/>
<evidence type="ECO:0000259" key="1">
    <source>
        <dbReference type="Pfam" id="PF13456"/>
    </source>
</evidence>
<evidence type="ECO:0000313" key="3">
    <source>
        <dbReference type="Proteomes" id="UP000886595"/>
    </source>
</evidence>
<dbReference type="Proteomes" id="UP000886595">
    <property type="component" value="Unassembled WGS sequence"/>
</dbReference>
<dbReference type="GO" id="GO:0003676">
    <property type="term" value="F:nucleic acid binding"/>
    <property type="evidence" value="ECO:0007669"/>
    <property type="project" value="InterPro"/>
</dbReference>
<dbReference type="InterPro" id="IPR012337">
    <property type="entry name" value="RNaseH-like_sf"/>
</dbReference>
<reference evidence="2 3" key="1">
    <citation type="submission" date="2020-02" db="EMBL/GenBank/DDBJ databases">
        <authorList>
            <person name="Ma Q."/>
            <person name="Huang Y."/>
            <person name="Song X."/>
            <person name="Pei D."/>
        </authorList>
    </citation>
    <scope>NUCLEOTIDE SEQUENCE [LARGE SCALE GENOMIC DNA]</scope>
    <source>
        <strain evidence="2">Sxm20200214</strain>
        <tissue evidence="2">Leaf</tissue>
    </source>
</reference>
<gene>
    <name evidence="2" type="ORF">Bca52824_054124</name>
</gene>
<dbReference type="AlphaFoldDB" id="A0A8X7R5I9"/>
<dbReference type="CDD" id="cd06222">
    <property type="entry name" value="RNase_H_like"/>
    <property type="match status" value="1"/>
</dbReference>
<dbReference type="PANTHER" id="PTHR47074:SF49">
    <property type="entry name" value="POLYNUCLEOTIDYL TRANSFERASE, RIBONUCLEASE H-LIKE SUPERFAMILY PROTEIN"/>
    <property type="match status" value="1"/>
</dbReference>
<dbReference type="PANTHER" id="PTHR47074">
    <property type="entry name" value="BNAC02G40300D PROTEIN"/>
    <property type="match status" value="1"/>
</dbReference>
<dbReference type="Pfam" id="PF13456">
    <property type="entry name" value="RVT_3"/>
    <property type="match status" value="1"/>
</dbReference>
<dbReference type="InterPro" id="IPR052929">
    <property type="entry name" value="RNase_H-like_EbsB-rel"/>
</dbReference>
<dbReference type="Gene3D" id="3.30.420.10">
    <property type="entry name" value="Ribonuclease H-like superfamily/Ribonuclease H"/>
    <property type="match status" value="1"/>
</dbReference>
<evidence type="ECO:0000313" key="2">
    <source>
        <dbReference type="EMBL" id="KAG2282904.1"/>
    </source>
</evidence>
<comment type="caution">
    <text evidence="2">The sequence shown here is derived from an EMBL/GenBank/DDBJ whole genome shotgun (WGS) entry which is preliminary data.</text>
</comment>
<accession>A0A8X7R5I9</accession>